<organism evidence="1 2">
    <name type="scientific">Legionella drozanskii LLAP-1</name>
    <dbReference type="NCBI Taxonomy" id="1212489"/>
    <lineage>
        <taxon>Bacteria</taxon>
        <taxon>Pseudomonadati</taxon>
        <taxon>Pseudomonadota</taxon>
        <taxon>Gammaproteobacteria</taxon>
        <taxon>Legionellales</taxon>
        <taxon>Legionellaceae</taxon>
        <taxon>Legionella</taxon>
    </lineage>
</organism>
<proteinExistence type="predicted"/>
<evidence type="ECO:0000313" key="1">
    <source>
        <dbReference type="EMBL" id="KTC85866.1"/>
    </source>
</evidence>
<protein>
    <submittedName>
        <fullName evidence="1">Cardiac ankyrin repeat-containing protein</fullName>
    </submittedName>
</protein>
<dbReference type="EMBL" id="LNXY01000027">
    <property type="protein sequence ID" value="KTC85866.1"/>
    <property type="molecule type" value="Genomic_DNA"/>
</dbReference>
<name>A0A0W0SR18_9GAMM</name>
<keyword evidence="2" id="KW-1185">Reference proteome</keyword>
<dbReference type="STRING" id="1212489.Ldro_2191"/>
<dbReference type="Proteomes" id="UP000054736">
    <property type="component" value="Unassembled WGS sequence"/>
</dbReference>
<dbReference type="OrthoDB" id="5652348at2"/>
<evidence type="ECO:0000313" key="2">
    <source>
        <dbReference type="Proteomes" id="UP000054736"/>
    </source>
</evidence>
<comment type="caution">
    <text evidence="1">The sequence shown here is derived from an EMBL/GenBank/DDBJ whole genome shotgun (WGS) entry which is preliminary data.</text>
</comment>
<reference evidence="1 2" key="1">
    <citation type="submission" date="2015-11" db="EMBL/GenBank/DDBJ databases">
        <title>Genomic analysis of 38 Legionella species identifies large and diverse effector repertoires.</title>
        <authorList>
            <person name="Burstein D."/>
            <person name="Amaro F."/>
            <person name="Zusman T."/>
            <person name="Lifshitz Z."/>
            <person name="Cohen O."/>
            <person name="Gilbert J.A."/>
            <person name="Pupko T."/>
            <person name="Shuman H.A."/>
            <person name="Segal G."/>
        </authorList>
    </citation>
    <scope>NUCLEOTIDE SEQUENCE [LARGE SCALE GENOMIC DNA]</scope>
    <source>
        <strain evidence="1 2">ATCC 700990</strain>
    </source>
</reference>
<sequence>MTFFYKSNEIIPGEPSRAGHTFFKDAQYLDADGSLRKIVYKKNKQGNPQLSRLELALTLVARRFLGPDLTPKQALVKNEEQEIIGLASEHFSYTAKRREGLGVFASIDKDNRPKPANDSEGIKNNFKESSSRYCITYRTVSEGEQIPIAFLDQYDPGIFNVLWQLRSSGQIEFDMNSLASVLTSSYTLEEDDLHKGNWGFYIVKKLIKGEEKFQVVFFKIDNDMMMVDSVMSRYNARMTSWLHNEHAFAITLRDLTEFPNLLDSKNFYWPTYLRLLANPLDNKAYSNSEEVCAFIELGKDPEFQQAKWREFYKHILIPQSIIEQDLEEFFDKNNPEDRAQIALITHAVLARQAMLRAVLFSSSPFRDFVTTMSEEDSQSIQEEIIRDINPSIQEYLINDIDANMNRYNSFCANEFIEGDTPLHLAIRLGDYRYQETWQAFSEFAEQENSEGEKPLDVAVAAIENVHSHPLHEVRKNPFLIIQSLLKEGVEKTDSYKELNKQQRKKIKSYYLNSTHRINACEVSSTKELLELMQGIGEDHNLSLKMKKEHSVICMKEFIRAHKDDSNYEEILLDMKEALNGYKNPPAPELQFIRQLRSRLWIIRKIRGLFGQTSTQSELNGLINQELNRLNPSCFFSCFSFFFCQSETDIDSETIIPNSQEDVPLISHETVLVI</sequence>
<gene>
    <name evidence="1" type="ORF">Ldro_2191</name>
</gene>
<dbReference type="PATRIC" id="fig|1212489.4.peg.2314"/>
<dbReference type="RefSeq" id="WP_058496463.1">
    <property type="nucleotide sequence ID" value="NZ_CAAAIU010000001.1"/>
</dbReference>
<accession>A0A0W0SR18</accession>
<dbReference type="InterPro" id="IPR049972">
    <property type="entry name" value="T4SS_AnkK"/>
</dbReference>
<dbReference type="NCBIfam" id="NF043026">
    <property type="entry name" value="T4SS_AnkK"/>
    <property type="match status" value="1"/>
</dbReference>
<dbReference type="AlphaFoldDB" id="A0A0W0SR18"/>